<evidence type="ECO:0000259" key="1">
    <source>
        <dbReference type="Pfam" id="PF13349"/>
    </source>
</evidence>
<sequence>MRSVWLALGALTTVIALMTGSSIIWEIFAHARPPTVQTNRTIPFNGKQLTIEARDDVGVSIVPGNAGEVQLNLRMRWSRTRPKVSEDWTGGKLTLSATCPGADPADHETICEADYTVFVPTETTLDVDVASGELRVGDLYGDLRISSVSGDVLVTQTVGKLWARSGSGDITANALRGEYTNVETGEGTIELSYQRRPMDVTAVVRTQGNIRVYVENGAYDVTAQSDKTDVDVVHDPSSPRKITTSTQDGQVDICCG</sequence>
<organism evidence="2 3">
    <name type="scientific">Nonomuraea typhae</name>
    <dbReference type="NCBI Taxonomy" id="2603600"/>
    <lineage>
        <taxon>Bacteria</taxon>
        <taxon>Bacillati</taxon>
        <taxon>Actinomycetota</taxon>
        <taxon>Actinomycetes</taxon>
        <taxon>Streptosporangiales</taxon>
        <taxon>Streptosporangiaceae</taxon>
        <taxon>Nonomuraea</taxon>
    </lineage>
</organism>
<dbReference type="Gene3D" id="2.160.20.120">
    <property type="match status" value="1"/>
</dbReference>
<proteinExistence type="predicted"/>
<protein>
    <submittedName>
        <fullName evidence="2">DUF4097 family beta strand repeat-containing protein</fullName>
    </submittedName>
</protein>
<evidence type="ECO:0000313" key="3">
    <source>
        <dbReference type="Proteomes" id="UP001612741"/>
    </source>
</evidence>
<accession>A0ABW7YVQ7</accession>
<gene>
    <name evidence="2" type="ORF">ACIBG2_18545</name>
</gene>
<feature type="domain" description="DUF4097" evidence="1">
    <location>
        <begin position="124"/>
        <end position="251"/>
    </location>
</feature>
<dbReference type="EMBL" id="JBITGY010000004">
    <property type="protein sequence ID" value="MFI6499394.1"/>
    <property type="molecule type" value="Genomic_DNA"/>
</dbReference>
<reference evidence="2 3" key="1">
    <citation type="submission" date="2024-10" db="EMBL/GenBank/DDBJ databases">
        <title>The Natural Products Discovery Center: Release of the First 8490 Sequenced Strains for Exploring Actinobacteria Biosynthetic Diversity.</title>
        <authorList>
            <person name="Kalkreuter E."/>
            <person name="Kautsar S.A."/>
            <person name="Yang D."/>
            <person name="Bader C.D."/>
            <person name="Teijaro C.N."/>
            <person name="Fluegel L."/>
            <person name="Davis C.M."/>
            <person name="Simpson J.R."/>
            <person name="Lauterbach L."/>
            <person name="Steele A.D."/>
            <person name="Gui C."/>
            <person name="Meng S."/>
            <person name="Li G."/>
            <person name="Viehrig K."/>
            <person name="Ye F."/>
            <person name="Su P."/>
            <person name="Kiefer A.F."/>
            <person name="Nichols A."/>
            <person name="Cepeda A.J."/>
            <person name="Yan W."/>
            <person name="Fan B."/>
            <person name="Jiang Y."/>
            <person name="Adhikari A."/>
            <person name="Zheng C.-J."/>
            <person name="Schuster L."/>
            <person name="Cowan T.M."/>
            <person name="Smanski M.J."/>
            <person name="Chevrette M.G."/>
            <person name="De Carvalho L.P.S."/>
            <person name="Shen B."/>
        </authorList>
    </citation>
    <scope>NUCLEOTIDE SEQUENCE [LARGE SCALE GENOMIC DNA]</scope>
    <source>
        <strain evidence="2 3">NPDC050545</strain>
    </source>
</reference>
<dbReference type="Proteomes" id="UP001612741">
    <property type="component" value="Unassembled WGS sequence"/>
</dbReference>
<dbReference type="RefSeq" id="WP_397082646.1">
    <property type="nucleotide sequence ID" value="NZ_JBITGY010000004.1"/>
</dbReference>
<evidence type="ECO:0000313" key="2">
    <source>
        <dbReference type="EMBL" id="MFI6499394.1"/>
    </source>
</evidence>
<name>A0ABW7YVQ7_9ACTN</name>
<dbReference type="InterPro" id="IPR025164">
    <property type="entry name" value="Toastrack_DUF4097"/>
</dbReference>
<comment type="caution">
    <text evidence="2">The sequence shown here is derived from an EMBL/GenBank/DDBJ whole genome shotgun (WGS) entry which is preliminary data.</text>
</comment>
<dbReference type="Pfam" id="PF13349">
    <property type="entry name" value="DUF4097"/>
    <property type="match status" value="1"/>
</dbReference>
<keyword evidence="3" id="KW-1185">Reference proteome</keyword>